<dbReference type="HOGENOM" id="CLU_1073607_0_0_1"/>
<name>V5FWQ0_BYSSN</name>
<protein>
    <submittedName>
        <fullName evidence="1">Uncharacterized protein</fullName>
    </submittedName>
</protein>
<proteinExistence type="predicted"/>
<organism evidence="1 2">
    <name type="scientific">Byssochlamys spectabilis (strain No. 5 / NBRC 109023)</name>
    <name type="common">Paecilomyces variotii</name>
    <dbReference type="NCBI Taxonomy" id="1356009"/>
    <lineage>
        <taxon>Eukaryota</taxon>
        <taxon>Fungi</taxon>
        <taxon>Dikarya</taxon>
        <taxon>Ascomycota</taxon>
        <taxon>Pezizomycotina</taxon>
        <taxon>Eurotiomycetes</taxon>
        <taxon>Eurotiomycetidae</taxon>
        <taxon>Eurotiales</taxon>
        <taxon>Thermoascaceae</taxon>
        <taxon>Paecilomyces</taxon>
    </lineage>
</organism>
<dbReference type="InParanoid" id="V5FWQ0"/>
<dbReference type="EMBL" id="BAUL01000080">
    <property type="protein sequence ID" value="GAD94171.1"/>
    <property type="molecule type" value="Genomic_DNA"/>
</dbReference>
<accession>V5FWQ0</accession>
<evidence type="ECO:0000313" key="2">
    <source>
        <dbReference type="Proteomes" id="UP000018001"/>
    </source>
</evidence>
<dbReference type="AlphaFoldDB" id="V5FWQ0"/>
<dbReference type="OrthoDB" id="4364812at2759"/>
<sequence>MATEFDPSDFTKLLASEIYLLEKWDACSAEDVRDRRSRIFGEYVKLGVAGRWHYHEIARLETYEAPSKETIEHILKSIRTKDQRALAALLEKGGRRPFLQIDHSKISYTVLDESEEDLLLWILSDNSNNDIDILLLNCRVLYNYSTWEQLLFCIPEVVDGNDGPLDPQVYQSRVDAQKAHSLHHIDIDGAESWTWNDLREIAHCAWHTGTLWVFDEISMQERGWHIIWMDEFGEIIREHRLDIWDIEASVITLGWQTKR</sequence>
<evidence type="ECO:0000313" key="1">
    <source>
        <dbReference type="EMBL" id="GAD94171.1"/>
    </source>
</evidence>
<dbReference type="Proteomes" id="UP000018001">
    <property type="component" value="Unassembled WGS sequence"/>
</dbReference>
<gene>
    <name evidence="1" type="ORF">PVAR5_2793</name>
</gene>
<comment type="caution">
    <text evidence="1">The sequence shown here is derived from an EMBL/GenBank/DDBJ whole genome shotgun (WGS) entry which is preliminary data.</text>
</comment>
<keyword evidence="2" id="KW-1185">Reference proteome</keyword>
<reference evidence="2" key="1">
    <citation type="journal article" date="2014" name="Genome Announc.">
        <title>Draft genome sequence of the formaldehyde-resistant fungus Byssochlamys spectabilis No. 5 (anamorph Paecilomyces variotii No. 5) (NBRC109023).</title>
        <authorList>
            <person name="Oka T."/>
            <person name="Ekino K."/>
            <person name="Fukuda K."/>
            <person name="Nomura Y."/>
        </authorList>
    </citation>
    <scope>NUCLEOTIDE SEQUENCE [LARGE SCALE GENOMIC DNA]</scope>
    <source>
        <strain evidence="2">No. 5 / NBRC 109023</strain>
    </source>
</reference>